<reference evidence="2" key="1">
    <citation type="submission" date="2024-05" db="EMBL/GenBank/DDBJ databases">
        <title>Isolation and characterization of Sporomusa carbonis sp. nov., a carboxydotrophic hydrogenogen in the genus of Sporomusa isolated from a charcoal burning pile.</title>
        <authorList>
            <person name="Boeer T."/>
            <person name="Rosenbaum F."/>
            <person name="Eysell L."/>
            <person name="Mueller V."/>
            <person name="Daniel R."/>
            <person name="Poehlein A."/>
        </authorList>
    </citation>
    <scope>NUCLEOTIDE SEQUENCE [LARGE SCALE GENOMIC DNA]</scope>
    <source>
        <strain evidence="2">DSM 3132</strain>
    </source>
</reference>
<sequence>MGTKPDNMIVLTNGSYVKFGQYSPQAALDGLSKETGCTTGKGTLLEVHAARTSPLWFVLYDKDSGKAVYGVVNKEKAMELLDKGVTDLKGVTSPELFSKIVCENIKADYLFAHAQAWDNKIKEKVFDGNEFRIVTIVNAAAKGAPADFMKGVLYHDHFCPGVTSGYLLANFLEREMPLRSASDSYFIISSPVWCKEDALQTLLNTTPGKSGMAVLPMDNQAKGKLLPEAKNLAGIYFRTDGKTKKSEALVLTFDFAKGAALSGLDKQQNLPEWEKKVKTVLWELDNLDKPELFITVLKRFELKEGETPMSYVQPGVNPLERLGLVK</sequence>
<dbReference type="Pfam" id="PF02663">
    <property type="entry name" value="FmdE"/>
    <property type="match status" value="1"/>
</dbReference>
<evidence type="ECO:0000313" key="2">
    <source>
        <dbReference type="EMBL" id="XFO70899.1"/>
    </source>
</evidence>
<dbReference type="SUPFAM" id="SSF143555">
    <property type="entry name" value="FwdE-like"/>
    <property type="match status" value="2"/>
</dbReference>
<protein>
    <recommendedName>
        <fullName evidence="1">Formylmethanofuran dehydrogenase subunit E domain-containing protein</fullName>
    </recommendedName>
</protein>
<gene>
    <name evidence="2" type="ORF">SPACI_008990</name>
</gene>
<dbReference type="InterPro" id="IPR003814">
    <property type="entry name" value="FmdEsu_dom"/>
</dbReference>
<name>A0ABZ3IXU5_SPOA4</name>
<proteinExistence type="predicted"/>
<evidence type="ECO:0000313" key="3">
    <source>
        <dbReference type="Proteomes" id="UP000216052"/>
    </source>
</evidence>
<dbReference type="EMBL" id="CP155571">
    <property type="protein sequence ID" value="XFO70899.1"/>
    <property type="molecule type" value="Genomic_DNA"/>
</dbReference>
<dbReference type="Proteomes" id="UP000216052">
    <property type="component" value="Chromosome"/>
</dbReference>
<feature type="domain" description="Formylmethanofuran dehydrogenase subunit E" evidence="1">
    <location>
        <begin position="155"/>
        <end position="277"/>
    </location>
</feature>
<evidence type="ECO:0000259" key="1">
    <source>
        <dbReference type="Pfam" id="PF02663"/>
    </source>
</evidence>
<dbReference type="Gene3D" id="3.30.1330.130">
    <property type="match status" value="2"/>
</dbReference>
<organism evidence="2 3">
    <name type="scientific">Sporomusa acidovorans (strain ATCC 49682 / DSM 3132 / Mol)</name>
    <dbReference type="NCBI Taxonomy" id="1123286"/>
    <lineage>
        <taxon>Bacteria</taxon>
        <taxon>Bacillati</taxon>
        <taxon>Bacillota</taxon>
        <taxon>Negativicutes</taxon>
        <taxon>Selenomonadales</taxon>
        <taxon>Sporomusaceae</taxon>
        <taxon>Sporomusa</taxon>
    </lineage>
</organism>
<accession>A0ABZ3IXU5</accession>
<keyword evidence="3" id="KW-1185">Reference proteome</keyword>